<dbReference type="InterPro" id="IPR003163">
    <property type="entry name" value="Tscrpt_reg_HTH_APSES-type"/>
</dbReference>
<accession>A0A1R3R7G1</accession>
<name>A0A1R3R7G1_ASPC5</name>
<dbReference type="InterPro" id="IPR051642">
    <property type="entry name" value="SWI6-like"/>
</dbReference>
<protein>
    <recommendedName>
        <fullName evidence="2">HTH APSES-type domain-containing protein</fullName>
    </recommendedName>
</protein>
<dbReference type="InterPro" id="IPR036887">
    <property type="entry name" value="HTH_APSES_sf"/>
</dbReference>
<evidence type="ECO:0000256" key="1">
    <source>
        <dbReference type="SAM" id="MobiDB-lite"/>
    </source>
</evidence>
<feature type="region of interest" description="Disordered" evidence="1">
    <location>
        <begin position="421"/>
        <end position="445"/>
    </location>
</feature>
<dbReference type="Proteomes" id="UP000188318">
    <property type="component" value="Unassembled WGS sequence"/>
</dbReference>
<dbReference type="SUPFAM" id="SSF54616">
    <property type="entry name" value="DNA-binding domain of Mlu1-box binding protein MBP1"/>
    <property type="match status" value="1"/>
</dbReference>
<evidence type="ECO:0000259" key="2">
    <source>
        <dbReference type="PROSITE" id="PS51299"/>
    </source>
</evidence>
<feature type="compositionally biased region" description="Polar residues" evidence="1">
    <location>
        <begin position="1"/>
        <end position="18"/>
    </location>
</feature>
<dbReference type="EMBL" id="KV907525">
    <property type="protein sequence ID" value="OOF90416.1"/>
    <property type="molecule type" value="Genomic_DNA"/>
</dbReference>
<dbReference type="GO" id="GO:0030907">
    <property type="term" value="C:MBF transcription complex"/>
    <property type="evidence" value="ECO:0007669"/>
    <property type="project" value="TreeGrafter"/>
</dbReference>
<feature type="region of interest" description="Disordered" evidence="1">
    <location>
        <begin position="1"/>
        <end position="67"/>
    </location>
</feature>
<evidence type="ECO:0000313" key="4">
    <source>
        <dbReference type="Proteomes" id="UP000188318"/>
    </source>
</evidence>
<reference evidence="4" key="1">
    <citation type="journal article" date="2017" name="Genome Biol.">
        <title>Comparative genomics reveals high biological diversity and specific adaptations in the industrially and medically important fungal genus Aspergillus.</title>
        <authorList>
            <person name="de Vries R.P."/>
            <person name="Riley R."/>
            <person name="Wiebenga A."/>
            <person name="Aguilar-Osorio G."/>
            <person name="Amillis S."/>
            <person name="Uchima C.A."/>
            <person name="Anderluh G."/>
            <person name="Asadollahi M."/>
            <person name="Askin M."/>
            <person name="Barry K."/>
            <person name="Battaglia E."/>
            <person name="Bayram O."/>
            <person name="Benocci T."/>
            <person name="Braus-Stromeyer S.A."/>
            <person name="Caldana C."/>
            <person name="Canovas D."/>
            <person name="Cerqueira G.C."/>
            <person name="Chen F."/>
            <person name="Chen W."/>
            <person name="Choi C."/>
            <person name="Clum A."/>
            <person name="Dos Santos R.A."/>
            <person name="Damasio A.R."/>
            <person name="Diallinas G."/>
            <person name="Emri T."/>
            <person name="Fekete E."/>
            <person name="Flipphi M."/>
            <person name="Freyberg S."/>
            <person name="Gallo A."/>
            <person name="Gournas C."/>
            <person name="Habgood R."/>
            <person name="Hainaut M."/>
            <person name="Harispe M.L."/>
            <person name="Henrissat B."/>
            <person name="Hilden K.S."/>
            <person name="Hope R."/>
            <person name="Hossain A."/>
            <person name="Karabika E."/>
            <person name="Karaffa L."/>
            <person name="Karanyi Z."/>
            <person name="Krasevec N."/>
            <person name="Kuo A."/>
            <person name="Kusch H."/>
            <person name="LaButti K."/>
            <person name="Lagendijk E.L."/>
            <person name="Lapidus A."/>
            <person name="Levasseur A."/>
            <person name="Lindquist E."/>
            <person name="Lipzen A."/>
            <person name="Logrieco A.F."/>
            <person name="MacCabe A."/>
            <person name="Maekelae M.R."/>
            <person name="Malavazi I."/>
            <person name="Melin P."/>
            <person name="Meyer V."/>
            <person name="Mielnichuk N."/>
            <person name="Miskei M."/>
            <person name="Molnar A.P."/>
            <person name="Mule G."/>
            <person name="Ngan C.Y."/>
            <person name="Orejas M."/>
            <person name="Orosz E."/>
            <person name="Ouedraogo J.P."/>
            <person name="Overkamp K.M."/>
            <person name="Park H.-S."/>
            <person name="Perrone G."/>
            <person name="Piumi F."/>
            <person name="Punt P.J."/>
            <person name="Ram A.F."/>
            <person name="Ramon A."/>
            <person name="Rauscher S."/>
            <person name="Record E."/>
            <person name="Riano-Pachon D.M."/>
            <person name="Robert V."/>
            <person name="Roehrig J."/>
            <person name="Ruller R."/>
            <person name="Salamov A."/>
            <person name="Salih N.S."/>
            <person name="Samson R.A."/>
            <person name="Sandor E."/>
            <person name="Sanguinetti M."/>
            <person name="Schuetze T."/>
            <person name="Sepcic K."/>
            <person name="Shelest E."/>
            <person name="Sherlock G."/>
            <person name="Sophianopoulou V."/>
            <person name="Squina F.M."/>
            <person name="Sun H."/>
            <person name="Susca A."/>
            <person name="Todd R.B."/>
            <person name="Tsang A."/>
            <person name="Unkles S.E."/>
            <person name="van de Wiele N."/>
            <person name="van Rossen-Uffink D."/>
            <person name="Oliveira J.V."/>
            <person name="Vesth T.C."/>
            <person name="Visser J."/>
            <person name="Yu J.-H."/>
            <person name="Zhou M."/>
            <person name="Andersen M.R."/>
            <person name="Archer D.B."/>
            <person name="Baker S.E."/>
            <person name="Benoit I."/>
            <person name="Brakhage A.A."/>
            <person name="Braus G.H."/>
            <person name="Fischer R."/>
            <person name="Frisvad J.C."/>
            <person name="Goldman G.H."/>
            <person name="Houbraken J."/>
            <person name="Oakley B."/>
            <person name="Pocsi I."/>
            <person name="Scazzocchio C."/>
            <person name="Seiboth B."/>
            <person name="vanKuyk P.A."/>
            <person name="Wortman J."/>
            <person name="Dyer P.S."/>
            <person name="Grigoriev I.V."/>
        </authorList>
    </citation>
    <scope>NUCLEOTIDE SEQUENCE [LARGE SCALE GENOMIC DNA]</scope>
    <source>
        <strain evidence="4">ITEM 5010</strain>
    </source>
</reference>
<dbReference type="PANTHER" id="PTHR43828:SF5">
    <property type="entry name" value="TRANSCRIPTIONAL REPRESSOR XBP1"/>
    <property type="match status" value="1"/>
</dbReference>
<dbReference type="GO" id="GO:0000981">
    <property type="term" value="F:DNA-binding transcription factor activity, RNA polymerase II-specific"/>
    <property type="evidence" value="ECO:0007669"/>
    <property type="project" value="UniProtKB-ARBA"/>
</dbReference>
<feature type="compositionally biased region" description="Basic and acidic residues" evidence="1">
    <location>
        <begin position="42"/>
        <end position="67"/>
    </location>
</feature>
<dbReference type="GO" id="GO:0033309">
    <property type="term" value="C:SBF transcription complex"/>
    <property type="evidence" value="ECO:0007669"/>
    <property type="project" value="TreeGrafter"/>
</dbReference>
<evidence type="ECO:0000313" key="3">
    <source>
        <dbReference type="EMBL" id="OOF90416.1"/>
    </source>
</evidence>
<sequence>MTSIESLLNPISASSREGSPTPTSPSPVTMASRSPRKKRQKLVKDQPSFKRGNLRGDLRYPPHEERDEELERIHTQFQLHPLRNIANFPAHIPYCSQKKSFKGRTGRGSLEVFHYTFQIPNGDGKKWVISWDYNIGLVRTTSLFKCTQHPKTAPAKALKMNPGLGKISHSITGGALIGQGYWMPFEAAKALAATFCWKIRYVLTPLFGLDFPSRCIPPEDSRFGDMQIDPAIILQATREAIYYRGLELAASPRPQVCHRDRQYVRHIFPKSPPNLDPEDYCISPGTSPVRSAPVKVPHRTEVDLSYAACPGSMHDEFNAWVMGSDPSLYIEDDGHGDDSYVEDDHYIEDEEETYEGETGYCEPDEDFLSSPTSGDPSLTPKIGTRSCSPTDTVQSAVANLDMEQTMLAAYALVRLRNTGTRLEMSTESSKRPLNGNGTKRRRASF</sequence>
<dbReference type="PROSITE" id="PS51299">
    <property type="entry name" value="HTH_APSES"/>
    <property type="match status" value="1"/>
</dbReference>
<gene>
    <name evidence="3" type="ORF">ASPCADRAFT_510865</name>
</gene>
<dbReference type="AlphaFoldDB" id="A0A1R3R7G1"/>
<dbReference type="VEuPathDB" id="FungiDB:ASPCADRAFT_510865"/>
<feature type="domain" description="HTH APSES-type" evidence="2">
    <location>
        <begin position="99"/>
        <end position="218"/>
    </location>
</feature>
<dbReference type="GO" id="GO:0003677">
    <property type="term" value="F:DNA binding"/>
    <property type="evidence" value="ECO:0007669"/>
    <property type="project" value="InterPro"/>
</dbReference>
<dbReference type="STRING" id="602072.A0A1R3R7G1"/>
<organism evidence="3 4">
    <name type="scientific">Aspergillus carbonarius (strain ITEM 5010)</name>
    <dbReference type="NCBI Taxonomy" id="602072"/>
    <lineage>
        <taxon>Eukaryota</taxon>
        <taxon>Fungi</taxon>
        <taxon>Dikarya</taxon>
        <taxon>Ascomycota</taxon>
        <taxon>Pezizomycotina</taxon>
        <taxon>Eurotiomycetes</taxon>
        <taxon>Eurotiomycetidae</taxon>
        <taxon>Eurotiales</taxon>
        <taxon>Aspergillaceae</taxon>
        <taxon>Aspergillus</taxon>
        <taxon>Aspergillus subgen. Circumdati</taxon>
    </lineage>
</organism>
<dbReference type="Gene3D" id="3.10.260.10">
    <property type="entry name" value="Transcription regulator HTH, APSES-type DNA-binding domain"/>
    <property type="match status" value="1"/>
</dbReference>
<keyword evidence="4" id="KW-1185">Reference proteome</keyword>
<proteinExistence type="predicted"/>
<dbReference type="PANTHER" id="PTHR43828">
    <property type="entry name" value="ASPARAGINASE"/>
    <property type="match status" value="1"/>
</dbReference>
<dbReference type="OrthoDB" id="5562739at2759"/>
<feature type="region of interest" description="Disordered" evidence="1">
    <location>
        <begin position="365"/>
        <end position="387"/>
    </location>
</feature>